<gene>
    <name evidence="9" type="primary">tsaC</name>
    <name evidence="11" type="ORF">I9W95_05710</name>
</gene>
<comment type="catalytic activity">
    <reaction evidence="8 9">
        <text>L-threonine + hydrogencarbonate + ATP = L-threonylcarbamoyladenylate + diphosphate + H2O</text>
        <dbReference type="Rhea" id="RHEA:36407"/>
        <dbReference type="ChEBI" id="CHEBI:15377"/>
        <dbReference type="ChEBI" id="CHEBI:17544"/>
        <dbReference type="ChEBI" id="CHEBI:30616"/>
        <dbReference type="ChEBI" id="CHEBI:33019"/>
        <dbReference type="ChEBI" id="CHEBI:57926"/>
        <dbReference type="ChEBI" id="CHEBI:73682"/>
        <dbReference type="EC" id="2.7.7.87"/>
    </reaction>
</comment>
<dbReference type="InterPro" id="IPR023535">
    <property type="entry name" value="TC-AMP_synthase"/>
</dbReference>
<dbReference type="HAMAP" id="MF_01852">
    <property type="entry name" value="TsaC"/>
    <property type="match status" value="1"/>
</dbReference>
<evidence type="ECO:0000256" key="7">
    <source>
        <dbReference type="ARBA" id="ARBA00022840"/>
    </source>
</evidence>
<evidence type="ECO:0000313" key="11">
    <source>
        <dbReference type="EMBL" id="MCA6063101.1"/>
    </source>
</evidence>
<keyword evidence="5 9" id="KW-0548">Nucleotidyltransferase</keyword>
<evidence type="ECO:0000256" key="8">
    <source>
        <dbReference type="ARBA" id="ARBA00048366"/>
    </source>
</evidence>
<evidence type="ECO:0000256" key="9">
    <source>
        <dbReference type="HAMAP-Rule" id="MF_01852"/>
    </source>
</evidence>
<keyword evidence="7 9" id="KW-0067">ATP-binding</keyword>
<evidence type="ECO:0000256" key="4">
    <source>
        <dbReference type="ARBA" id="ARBA00022694"/>
    </source>
</evidence>
<evidence type="ECO:0000259" key="10">
    <source>
        <dbReference type="PROSITE" id="PS51163"/>
    </source>
</evidence>
<organism evidence="11 12">
    <name type="scientific">Thalassolituus marinus</name>
    <dbReference type="NCBI Taxonomy" id="671053"/>
    <lineage>
        <taxon>Bacteria</taxon>
        <taxon>Pseudomonadati</taxon>
        <taxon>Pseudomonadota</taxon>
        <taxon>Gammaproteobacteria</taxon>
        <taxon>Oceanospirillales</taxon>
        <taxon>Oceanospirillaceae</taxon>
        <taxon>Thalassolituus</taxon>
    </lineage>
</organism>
<dbReference type="InterPro" id="IPR006070">
    <property type="entry name" value="Sua5-like_dom"/>
</dbReference>
<accession>A0ABS7ZN14</accession>
<dbReference type="EMBL" id="JAEDAH010000025">
    <property type="protein sequence ID" value="MCA6063101.1"/>
    <property type="molecule type" value="Genomic_DNA"/>
</dbReference>
<dbReference type="InterPro" id="IPR050156">
    <property type="entry name" value="TC-AMP_synthase_SUA5"/>
</dbReference>
<dbReference type="PROSITE" id="PS51163">
    <property type="entry name" value="YRDC"/>
    <property type="match status" value="1"/>
</dbReference>
<evidence type="ECO:0000256" key="2">
    <source>
        <dbReference type="ARBA" id="ARBA00022490"/>
    </source>
</evidence>
<dbReference type="PANTHER" id="PTHR17490:SF18">
    <property type="entry name" value="THREONYLCARBAMOYL-AMP SYNTHASE"/>
    <property type="match status" value="1"/>
</dbReference>
<evidence type="ECO:0000313" key="12">
    <source>
        <dbReference type="Proteomes" id="UP000714380"/>
    </source>
</evidence>
<dbReference type="EC" id="2.7.7.87" evidence="9"/>
<name>A0ABS7ZN14_9GAMM</name>
<sequence length="181" mass="20252">MNSWHLSQAVRCIRSGGVLAYPTEAVWGLGCDPRDDDAIARILELKDRPWQKGLVMVASSLEQLHDWIKPLSADDLNQIWPTWPGPVTWVLPCHEQVSQMLRGEHNSLAVRLTDHPLVRQLCDEVGPLVSTSANPAGKEPARDAFRVRQYFADELDYILPGALGGRAQPSEIRTLTGQRLR</sequence>
<evidence type="ECO:0000256" key="6">
    <source>
        <dbReference type="ARBA" id="ARBA00022741"/>
    </source>
</evidence>
<keyword evidence="6 9" id="KW-0547">Nucleotide-binding</keyword>
<dbReference type="RefSeq" id="WP_225672764.1">
    <property type="nucleotide sequence ID" value="NZ_JAEDAH010000025.1"/>
</dbReference>
<dbReference type="InterPro" id="IPR017945">
    <property type="entry name" value="DHBP_synth_RibB-like_a/b_dom"/>
</dbReference>
<dbReference type="SUPFAM" id="SSF55821">
    <property type="entry name" value="YrdC/RibB"/>
    <property type="match status" value="1"/>
</dbReference>
<keyword evidence="3 9" id="KW-0808">Transferase</keyword>
<keyword evidence="12" id="KW-1185">Reference proteome</keyword>
<evidence type="ECO:0000256" key="1">
    <source>
        <dbReference type="ARBA" id="ARBA00004496"/>
    </source>
</evidence>
<comment type="similarity">
    <text evidence="9">Belongs to the SUA5 family. TsaC subfamily.</text>
</comment>
<comment type="function">
    <text evidence="9">Required for the formation of a threonylcarbamoyl group on adenosine at position 37 (t(6)A37) in tRNAs that read codons beginning with adenine. Catalyzes the conversion of L-threonine, HCO(3)(-)/CO(2) and ATP to give threonylcarbamoyl-AMP (TC-AMP) as the acyladenylate intermediate, with the release of diphosphate.</text>
</comment>
<comment type="subcellular location">
    <subcellularLocation>
        <location evidence="1 9">Cytoplasm</location>
    </subcellularLocation>
</comment>
<evidence type="ECO:0000256" key="3">
    <source>
        <dbReference type="ARBA" id="ARBA00022679"/>
    </source>
</evidence>
<keyword evidence="2 9" id="KW-0963">Cytoplasm</keyword>
<dbReference type="Gene3D" id="3.90.870.10">
    <property type="entry name" value="DHBP synthase"/>
    <property type="match status" value="1"/>
</dbReference>
<proteinExistence type="inferred from homology"/>
<dbReference type="Proteomes" id="UP000714380">
    <property type="component" value="Unassembled WGS sequence"/>
</dbReference>
<evidence type="ECO:0000256" key="5">
    <source>
        <dbReference type="ARBA" id="ARBA00022695"/>
    </source>
</evidence>
<reference evidence="11 12" key="1">
    <citation type="submission" date="2020-12" db="EMBL/GenBank/DDBJ databases">
        <title>Novel Thalassolituus-related marine hydrocarbonoclastic bacteria mediated algae-derived hydrocarbons mineralization in twilight zone of the northern South China Sea.</title>
        <authorList>
            <person name="Dong C."/>
        </authorList>
    </citation>
    <scope>NUCLEOTIDE SEQUENCE [LARGE SCALE GENOMIC DNA]</scope>
    <source>
        <strain evidence="11 12">IMCC1826</strain>
    </source>
</reference>
<feature type="domain" description="YrdC-like" evidence="10">
    <location>
        <begin position="3"/>
        <end position="181"/>
    </location>
</feature>
<comment type="caution">
    <text evidence="11">The sequence shown here is derived from an EMBL/GenBank/DDBJ whole genome shotgun (WGS) entry which is preliminary data.</text>
</comment>
<dbReference type="PANTHER" id="PTHR17490">
    <property type="entry name" value="SUA5"/>
    <property type="match status" value="1"/>
</dbReference>
<dbReference type="Pfam" id="PF01300">
    <property type="entry name" value="Sua5_yciO_yrdC"/>
    <property type="match status" value="1"/>
</dbReference>
<keyword evidence="4 9" id="KW-0819">tRNA processing</keyword>
<protein>
    <recommendedName>
        <fullName evidence="9">Threonylcarbamoyl-AMP synthase</fullName>
        <shortName evidence="9">TC-AMP synthase</shortName>
        <ecNumber evidence="9">2.7.7.87</ecNumber>
    </recommendedName>
    <alternativeName>
        <fullName evidence="9">L-threonylcarbamoyladenylate synthase</fullName>
    </alternativeName>
    <alternativeName>
        <fullName evidence="9">t(6)A37 threonylcarbamoyladenosine biosynthesis protein TsaC</fullName>
    </alternativeName>
    <alternativeName>
        <fullName evidence="9">tRNA threonylcarbamoyladenosine biosynthesis protein TsaC</fullName>
    </alternativeName>
</protein>